<dbReference type="InterPro" id="IPR036097">
    <property type="entry name" value="HisK_dim/P_sf"/>
</dbReference>
<evidence type="ECO:0000256" key="5">
    <source>
        <dbReference type="ARBA" id="ARBA00022553"/>
    </source>
</evidence>
<comment type="subcellular location">
    <subcellularLocation>
        <location evidence="2">Cell membrane</location>
        <topology evidence="2">Multi-pass membrane protein</topology>
    </subcellularLocation>
</comment>
<keyword evidence="7 16" id="KW-0812">Transmembrane</keyword>
<dbReference type="EC" id="2.7.13.3" evidence="3"/>
<dbReference type="SUPFAM" id="SSF55874">
    <property type="entry name" value="ATPase domain of HSP90 chaperone/DNA topoisomerase II/histidine kinase"/>
    <property type="match status" value="1"/>
</dbReference>
<evidence type="ECO:0000256" key="2">
    <source>
        <dbReference type="ARBA" id="ARBA00004651"/>
    </source>
</evidence>
<dbReference type="SMART" id="SM00388">
    <property type="entry name" value="HisKA"/>
    <property type="match status" value="1"/>
</dbReference>
<accession>A0A1H9SGM4</accession>
<dbReference type="GO" id="GO:0005886">
    <property type="term" value="C:plasma membrane"/>
    <property type="evidence" value="ECO:0007669"/>
    <property type="project" value="UniProtKB-SubCell"/>
</dbReference>
<dbReference type="AlphaFoldDB" id="A0A1H9SGM4"/>
<dbReference type="CDD" id="cd00075">
    <property type="entry name" value="HATPase"/>
    <property type="match status" value="1"/>
</dbReference>
<dbReference type="Gene3D" id="6.10.340.10">
    <property type="match status" value="1"/>
</dbReference>
<dbReference type="SUPFAM" id="SSF158472">
    <property type="entry name" value="HAMP domain-like"/>
    <property type="match status" value="1"/>
</dbReference>
<evidence type="ECO:0000256" key="3">
    <source>
        <dbReference type="ARBA" id="ARBA00012438"/>
    </source>
</evidence>
<keyword evidence="10" id="KW-0067">ATP-binding</keyword>
<dbReference type="CDD" id="cd06225">
    <property type="entry name" value="HAMP"/>
    <property type="match status" value="1"/>
</dbReference>
<dbReference type="InterPro" id="IPR005467">
    <property type="entry name" value="His_kinase_dom"/>
</dbReference>
<dbReference type="Pfam" id="PF00672">
    <property type="entry name" value="HAMP"/>
    <property type="match status" value="1"/>
</dbReference>
<dbReference type="SMART" id="SM00304">
    <property type="entry name" value="HAMP"/>
    <property type="match status" value="1"/>
</dbReference>
<evidence type="ECO:0000256" key="1">
    <source>
        <dbReference type="ARBA" id="ARBA00000085"/>
    </source>
</evidence>
<keyword evidence="8" id="KW-0547">Nucleotide-binding</keyword>
<gene>
    <name evidence="19" type="ORF">SAMN04487818_105445</name>
</gene>
<keyword evidence="5" id="KW-0597">Phosphoprotein</keyword>
<dbReference type="InterPro" id="IPR003660">
    <property type="entry name" value="HAMP_dom"/>
</dbReference>
<evidence type="ECO:0000256" key="16">
    <source>
        <dbReference type="SAM" id="Phobius"/>
    </source>
</evidence>
<dbReference type="Pfam" id="PF02518">
    <property type="entry name" value="HATPase_c"/>
    <property type="match status" value="1"/>
</dbReference>
<evidence type="ECO:0000256" key="12">
    <source>
        <dbReference type="ARBA" id="ARBA00023012"/>
    </source>
</evidence>
<evidence type="ECO:0000259" key="17">
    <source>
        <dbReference type="PROSITE" id="PS50109"/>
    </source>
</evidence>
<dbReference type="InterPro" id="IPR004358">
    <property type="entry name" value="Sig_transdc_His_kin-like_C"/>
</dbReference>
<evidence type="ECO:0000256" key="7">
    <source>
        <dbReference type="ARBA" id="ARBA00022692"/>
    </source>
</evidence>
<dbReference type="PANTHER" id="PTHR43711:SF1">
    <property type="entry name" value="HISTIDINE KINASE 1"/>
    <property type="match status" value="1"/>
</dbReference>
<feature type="domain" description="Histidine kinase" evidence="17">
    <location>
        <begin position="307"/>
        <end position="524"/>
    </location>
</feature>
<keyword evidence="20" id="KW-1185">Reference proteome</keyword>
<keyword evidence="13 16" id="KW-0472">Membrane</keyword>
<dbReference type="InterPro" id="IPR050736">
    <property type="entry name" value="Sensor_HK_Regulatory"/>
</dbReference>
<evidence type="ECO:0000256" key="6">
    <source>
        <dbReference type="ARBA" id="ARBA00022679"/>
    </source>
</evidence>
<dbReference type="RefSeq" id="WP_092778138.1">
    <property type="nucleotide sequence ID" value="NZ_FOGI01000005.1"/>
</dbReference>
<dbReference type="FunFam" id="1.10.287.130:FF:000010">
    <property type="entry name" value="Two-component sensor histidine kinase"/>
    <property type="match status" value="1"/>
</dbReference>
<evidence type="ECO:0000256" key="11">
    <source>
        <dbReference type="ARBA" id="ARBA00022989"/>
    </source>
</evidence>
<dbReference type="InterPro" id="IPR003594">
    <property type="entry name" value="HATPase_dom"/>
</dbReference>
<evidence type="ECO:0000256" key="14">
    <source>
        <dbReference type="ARBA" id="ARBA00035305"/>
    </source>
</evidence>
<feature type="transmembrane region" description="Helical" evidence="16">
    <location>
        <begin position="38"/>
        <end position="61"/>
    </location>
</feature>
<evidence type="ECO:0000259" key="18">
    <source>
        <dbReference type="PROSITE" id="PS50885"/>
    </source>
</evidence>
<dbReference type="PRINTS" id="PR00344">
    <property type="entry name" value="BCTRLSENSOR"/>
</dbReference>
<proteinExistence type="predicted"/>
<dbReference type="CDD" id="cd00082">
    <property type="entry name" value="HisKA"/>
    <property type="match status" value="1"/>
</dbReference>
<dbReference type="PROSITE" id="PS50109">
    <property type="entry name" value="HIS_KIN"/>
    <property type="match status" value="1"/>
</dbReference>
<keyword evidence="11 16" id="KW-1133">Transmembrane helix</keyword>
<reference evidence="20" key="1">
    <citation type="submission" date="2016-10" db="EMBL/GenBank/DDBJ databases">
        <authorList>
            <person name="Varghese N."/>
            <person name="Submissions S."/>
        </authorList>
    </citation>
    <scope>NUCLEOTIDE SEQUENCE [LARGE SCALE GENOMIC DNA]</scope>
    <source>
        <strain evidence="20">DSM 44260</strain>
    </source>
</reference>
<dbReference type="Gene3D" id="3.30.565.10">
    <property type="entry name" value="Histidine kinase-like ATPase, C-terminal domain"/>
    <property type="match status" value="1"/>
</dbReference>
<keyword evidence="9 19" id="KW-0418">Kinase</keyword>
<keyword evidence="6" id="KW-0808">Transferase</keyword>
<dbReference type="InterPro" id="IPR003661">
    <property type="entry name" value="HisK_dim/P_dom"/>
</dbReference>
<evidence type="ECO:0000256" key="4">
    <source>
        <dbReference type="ARBA" id="ARBA00022475"/>
    </source>
</evidence>
<evidence type="ECO:0000256" key="13">
    <source>
        <dbReference type="ARBA" id="ARBA00023136"/>
    </source>
</evidence>
<dbReference type="GO" id="GO:0000155">
    <property type="term" value="F:phosphorelay sensor kinase activity"/>
    <property type="evidence" value="ECO:0007669"/>
    <property type="project" value="InterPro"/>
</dbReference>
<evidence type="ECO:0000313" key="20">
    <source>
        <dbReference type="Proteomes" id="UP000199051"/>
    </source>
</evidence>
<dbReference type="InterPro" id="IPR047669">
    <property type="entry name" value="MtrAB_MtrB"/>
</dbReference>
<comment type="catalytic activity">
    <reaction evidence="1">
        <text>ATP + protein L-histidine = ADP + protein N-phospho-L-histidine.</text>
        <dbReference type="EC" id="2.7.13.3"/>
    </reaction>
</comment>
<evidence type="ECO:0000313" key="19">
    <source>
        <dbReference type="EMBL" id="SER84048.1"/>
    </source>
</evidence>
<dbReference type="FunFam" id="3.30.565.10:FF:000013">
    <property type="entry name" value="Two-component sensor histidine kinase"/>
    <property type="match status" value="1"/>
</dbReference>
<evidence type="ECO:0000256" key="10">
    <source>
        <dbReference type="ARBA" id="ARBA00022840"/>
    </source>
</evidence>
<feature type="transmembrane region" description="Helical" evidence="16">
    <location>
        <begin position="182"/>
        <end position="204"/>
    </location>
</feature>
<evidence type="ECO:0000256" key="9">
    <source>
        <dbReference type="ARBA" id="ARBA00022777"/>
    </source>
</evidence>
<dbReference type="EMBL" id="FOGI01000005">
    <property type="protein sequence ID" value="SER84048.1"/>
    <property type="molecule type" value="Genomic_DNA"/>
</dbReference>
<feature type="transmembrane region" description="Helical" evidence="16">
    <location>
        <begin position="216"/>
        <end position="238"/>
    </location>
</feature>
<dbReference type="InterPro" id="IPR036890">
    <property type="entry name" value="HATPase_C_sf"/>
</dbReference>
<evidence type="ECO:0000256" key="8">
    <source>
        <dbReference type="ARBA" id="ARBA00022741"/>
    </source>
</evidence>
<sequence>MTPAASGQGRWLVRTARGLVAAGRRRSSAFSELWRRSLQLRVVVSTLALGSAVIFVLGMVLQNQITERLLATKEEAAIAQTRIAVQIAERELGGTSPFDPIRDRLNSALNKLTSSSPDQSGAGSAGAFEPVLVNDAPYIAPSDVRAAGPYESIPQSLRDFLLNTSNRTVSQIYTVDRNGERVTYLIVGVTVATANTAVQLYMLFPLAAEQRTIGVVQSTLVVGGLVLLLLLAGITNLVTRQVVLPVRRAARAAERFADGELGERMVVAGEDDVARLAESYNEMAASIERQIRQLEDFGQLQRRFTSDVSHELRTPLTTVRMAADVLHASRAQFPAGLARSTELLVDELDRFESLLGDLLEISRLDAGVEELIAEHADLRAIARRAVESVRVIARNAGSEIVLDLPEGDAIAEVESRRVERILRNLLANAIDHGEGKPVELKMVLDENAVAVTVRDHGVGLRTGEADLVFNRFWRADPSRNRHTGGTGLGLAISLEDARLHGGGLDAWGEPGEGACFRLTLPRNQGVQYEDSPLPLLPLDARPMTQPAPLPISVPEEVYP</sequence>
<dbReference type="NCBIfam" id="NF040691">
    <property type="entry name" value="MtrAB_MtrB"/>
    <property type="match status" value="1"/>
</dbReference>
<dbReference type="STRING" id="155974.SAMN04487818_105445"/>
<keyword evidence="12" id="KW-0902">Two-component regulatory system</keyword>
<dbReference type="GO" id="GO:0005524">
    <property type="term" value="F:ATP binding"/>
    <property type="evidence" value="ECO:0007669"/>
    <property type="project" value="UniProtKB-KW"/>
</dbReference>
<dbReference type="Proteomes" id="UP000199051">
    <property type="component" value="Unassembled WGS sequence"/>
</dbReference>
<dbReference type="SMART" id="SM00387">
    <property type="entry name" value="HATPase_c"/>
    <property type="match status" value="1"/>
</dbReference>
<dbReference type="PANTHER" id="PTHR43711">
    <property type="entry name" value="TWO-COMPONENT HISTIDINE KINASE"/>
    <property type="match status" value="1"/>
</dbReference>
<dbReference type="Pfam" id="PF00512">
    <property type="entry name" value="HisKA"/>
    <property type="match status" value="1"/>
</dbReference>
<name>A0A1H9SGM4_9PSEU</name>
<keyword evidence="4" id="KW-1003">Cell membrane</keyword>
<feature type="region of interest" description="Disordered" evidence="15">
    <location>
        <begin position="540"/>
        <end position="559"/>
    </location>
</feature>
<dbReference type="SUPFAM" id="SSF47384">
    <property type="entry name" value="Homodimeric domain of signal transducing histidine kinase"/>
    <property type="match status" value="1"/>
</dbReference>
<feature type="domain" description="HAMP" evidence="18">
    <location>
        <begin position="240"/>
        <end position="292"/>
    </location>
</feature>
<organism evidence="19 20">
    <name type="scientific">Actinokineospora terrae</name>
    <dbReference type="NCBI Taxonomy" id="155974"/>
    <lineage>
        <taxon>Bacteria</taxon>
        <taxon>Bacillati</taxon>
        <taxon>Actinomycetota</taxon>
        <taxon>Actinomycetes</taxon>
        <taxon>Pseudonocardiales</taxon>
        <taxon>Pseudonocardiaceae</taxon>
        <taxon>Actinokineospora</taxon>
    </lineage>
</organism>
<protein>
    <recommendedName>
        <fullName evidence="14">Sensor histidine kinase MtrB</fullName>
        <ecNumber evidence="3">2.7.13.3</ecNumber>
    </recommendedName>
</protein>
<dbReference type="PROSITE" id="PS50885">
    <property type="entry name" value="HAMP"/>
    <property type="match status" value="1"/>
</dbReference>
<evidence type="ECO:0000256" key="15">
    <source>
        <dbReference type="SAM" id="MobiDB-lite"/>
    </source>
</evidence>
<dbReference type="Gene3D" id="1.10.287.130">
    <property type="match status" value="1"/>
</dbReference>